<dbReference type="OrthoDB" id="9805538at2"/>
<dbReference type="Gene3D" id="3.40.50.300">
    <property type="entry name" value="P-loop containing nucleotide triphosphate hydrolases"/>
    <property type="match status" value="1"/>
</dbReference>
<dbReference type="InterPro" id="IPR017871">
    <property type="entry name" value="ABC_transporter-like_CS"/>
</dbReference>
<dbReference type="EMBL" id="CP015217">
    <property type="protein sequence ID" value="AOP33232.1"/>
    <property type="molecule type" value="Genomic_DNA"/>
</dbReference>
<dbReference type="RefSeq" id="WP_069606472.1">
    <property type="nucleotide sequence ID" value="NZ_CP015217.1"/>
</dbReference>
<keyword evidence="4" id="KW-0813">Transport</keyword>
<evidence type="ECO:0000256" key="9">
    <source>
        <dbReference type="ARBA" id="ARBA00022970"/>
    </source>
</evidence>
<dbReference type="SUPFAM" id="SSF55021">
    <property type="entry name" value="ACT-like"/>
    <property type="match status" value="1"/>
</dbReference>
<keyword evidence="9" id="KW-0029">Amino-acid transport</keyword>
<proteinExistence type="inferred from homology"/>
<dbReference type="PROSITE" id="PS50893">
    <property type="entry name" value="ABC_TRANSPORTER_2"/>
    <property type="match status" value="1"/>
</dbReference>
<organism evidence="12 13">
    <name type="scientific">Leptospira tipperaryensis</name>
    <dbReference type="NCBI Taxonomy" id="2564040"/>
    <lineage>
        <taxon>Bacteria</taxon>
        <taxon>Pseudomonadati</taxon>
        <taxon>Spirochaetota</taxon>
        <taxon>Spirochaetia</taxon>
        <taxon>Leptospirales</taxon>
        <taxon>Leptospiraceae</taxon>
        <taxon>Leptospira</taxon>
    </lineage>
</organism>
<keyword evidence="7 12" id="KW-0067">ATP-binding</keyword>
<protein>
    <recommendedName>
        <fullName evidence="3">Cell division ATP-binding protein FtsE</fullName>
    </recommendedName>
</protein>
<dbReference type="InterPro" id="IPR050086">
    <property type="entry name" value="MetN_ABC_transporter-like"/>
</dbReference>
<dbReference type="PANTHER" id="PTHR43166:SF30">
    <property type="entry name" value="METHIONINE IMPORT ATP-BINDING PROTEIN METN"/>
    <property type="match status" value="1"/>
</dbReference>
<keyword evidence="6" id="KW-0547">Nucleotide-binding</keyword>
<evidence type="ECO:0000256" key="7">
    <source>
        <dbReference type="ARBA" id="ARBA00022840"/>
    </source>
</evidence>
<dbReference type="SMART" id="SM00382">
    <property type="entry name" value="AAA"/>
    <property type="match status" value="1"/>
</dbReference>
<keyword evidence="8" id="KW-1278">Translocase</keyword>
<dbReference type="AlphaFoldDB" id="A0A1D7UUE5"/>
<feature type="domain" description="ABC transporter" evidence="11">
    <location>
        <begin position="7"/>
        <end position="247"/>
    </location>
</feature>
<evidence type="ECO:0000256" key="5">
    <source>
        <dbReference type="ARBA" id="ARBA00022475"/>
    </source>
</evidence>
<reference evidence="12 13" key="1">
    <citation type="submission" date="2016-04" db="EMBL/GenBank/DDBJ databases">
        <title>Complete genome seqeunce of Leptospira alstonii serovar Room22.</title>
        <authorList>
            <person name="Nally J.E."/>
            <person name="Bayles D.O."/>
            <person name="Hurley D."/>
            <person name="Fanning S."/>
            <person name="McMahon B.J."/>
            <person name="Arent Z."/>
        </authorList>
    </citation>
    <scope>NUCLEOTIDE SEQUENCE [LARGE SCALE GENOMIC DNA]</scope>
    <source>
        <strain evidence="12 13">GWTS #1</strain>
    </source>
</reference>
<evidence type="ECO:0000313" key="12">
    <source>
        <dbReference type="EMBL" id="AOP33232.1"/>
    </source>
</evidence>
<dbReference type="Pfam" id="PF09383">
    <property type="entry name" value="NIL"/>
    <property type="match status" value="1"/>
</dbReference>
<dbReference type="InterPro" id="IPR045865">
    <property type="entry name" value="ACT-like_dom_sf"/>
</dbReference>
<evidence type="ECO:0000256" key="3">
    <source>
        <dbReference type="ARBA" id="ARBA00020019"/>
    </source>
</evidence>
<dbReference type="PROSITE" id="PS00211">
    <property type="entry name" value="ABC_TRANSPORTER_1"/>
    <property type="match status" value="1"/>
</dbReference>
<accession>A0A1D7UUE5</accession>
<dbReference type="InterPro" id="IPR003439">
    <property type="entry name" value="ABC_transporter-like_ATP-bd"/>
</dbReference>
<evidence type="ECO:0000313" key="13">
    <source>
        <dbReference type="Proteomes" id="UP000094197"/>
    </source>
</evidence>
<dbReference type="Pfam" id="PF00005">
    <property type="entry name" value="ABC_tran"/>
    <property type="match status" value="1"/>
</dbReference>
<dbReference type="SMART" id="SM00930">
    <property type="entry name" value="NIL"/>
    <property type="match status" value="1"/>
</dbReference>
<comment type="function">
    <text evidence="1">Part of the ABC transporter FtsEX involved in cellular division. Important for assembly or stability of the septal ring.</text>
</comment>
<dbReference type="GO" id="GO:0005524">
    <property type="term" value="F:ATP binding"/>
    <property type="evidence" value="ECO:0007669"/>
    <property type="project" value="UniProtKB-KW"/>
</dbReference>
<evidence type="ECO:0000256" key="8">
    <source>
        <dbReference type="ARBA" id="ARBA00022967"/>
    </source>
</evidence>
<dbReference type="FunFam" id="3.40.50.300:FF:000056">
    <property type="entry name" value="Cell division ATP-binding protein FtsE"/>
    <property type="match status" value="1"/>
</dbReference>
<name>A0A1D7UUE5_9LEPT</name>
<evidence type="ECO:0000259" key="11">
    <source>
        <dbReference type="PROSITE" id="PS50893"/>
    </source>
</evidence>
<dbReference type="Proteomes" id="UP000094197">
    <property type="component" value="Chromosome 1"/>
</dbReference>
<dbReference type="InterPro" id="IPR003593">
    <property type="entry name" value="AAA+_ATPase"/>
</dbReference>
<keyword evidence="10" id="KW-0472">Membrane</keyword>
<evidence type="ECO:0000256" key="4">
    <source>
        <dbReference type="ARBA" id="ARBA00022448"/>
    </source>
</evidence>
<comment type="similarity">
    <text evidence="2">Belongs to the ABC transporter superfamily.</text>
</comment>
<dbReference type="SUPFAM" id="SSF52540">
    <property type="entry name" value="P-loop containing nucleoside triphosphate hydrolases"/>
    <property type="match status" value="1"/>
</dbReference>
<evidence type="ECO:0000256" key="6">
    <source>
        <dbReference type="ARBA" id="ARBA00022741"/>
    </source>
</evidence>
<dbReference type="GO" id="GO:0005886">
    <property type="term" value="C:plasma membrane"/>
    <property type="evidence" value="ECO:0007669"/>
    <property type="project" value="UniProtKB-ARBA"/>
</dbReference>
<dbReference type="GO" id="GO:0006865">
    <property type="term" value="P:amino acid transport"/>
    <property type="evidence" value="ECO:0007669"/>
    <property type="project" value="UniProtKB-KW"/>
</dbReference>
<evidence type="ECO:0000256" key="2">
    <source>
        <dbReference type="ARBA" id="ARBA00005417"/>
    </source>
</evidence>
<evidence type="ECO:0000256" key="10">
    <source>
        <dbReference type="ARBA" id="ARBA00023136"/>
    </source>
</evidence>
<dbReference type="CDD" id="cd03258">
    <property type="entry name" value="ABC_MetN_methionine_transporter"/>
    <property type="match status" value="1"/>
</dbReference>
<keyword evidence="13" id="KW-1185">Reference proteome</keyword>
<dbReference type="PANTHER" id="PTHR43166">
    <property type="entry name" value="AMINO ACID IMPORT ATP-BINDING PROTEIN"/>
    <property type="match status" value="1"/>
</dbReference>
<dbReference type="InterPro" id="IPR018449">
    <property type="entry name" value="NIL_domain"/>
</dbReference>
<dbReference type="InterPro" id="IPR041701">
    <property type="entry name" value="MetN_ABC"/>
</dbReference>
<dbReference type="Gene3D" id="3.30.70.260">
    <property type="match status" value="1"/>
</dbReference>
<dbReference type="GO" id="GO:0016887">
    <property type="term" value="F:ATP hydrolysis activity"/>
    <property type="evidence" value="ECO:0007669"/>
    <property type="project" value="InterPro"/>
</dbReference>
<dbReference type="InterPro" id="IPR027417">
    <property type="entry name" value="P-loop_NTPase"/>
</dbReference>
<dbReference type="KEGG" id="laj:A0128_04830"/>
<sequence>MTDSSFLEFRNVSKTFDLGNKKLFSAVDNVNLTITKGEIFGIIGTTGAGKSTLLRFPNLLERPDQGSILIHGKDVTRLKGKNLRIHRQKIGMVFQQFHLASNRTVFDNIAFPLKVAGFSKSAIKERVRELLALTEIGEKENSYPAQLSGGQKQRVGIARALANHPELLLCDEPTSALDPETTRSILKLLKQIREKLVITILIVTHEMAVVREICDRTAIMSQGRIVELDRTVSFFANPKSDAAKKILGSDSDQGIPSETFTGAKGRILKVIFQGEAAKNPILARVIRSTGRTPNILFSKVETILGEPVGTFFLEVDRNGEAEDLKKAFSEMGALVEDHIP</sequence>
<gene>
    <name evidence="12" type="ORF">A0128_04830</name>
</gene>
<evidence type="ECO:0000256" key="1">
    <source>
        <dbReference type="ARBA" id="ARBA00002579"/>
    </source>
</evidence>
<keyword evidence="5" id="KW-1003">Cell membrane</keyword>